<dbReference type="OMA" id="QCVEVLY"/>
<dbReference type="InterPro" id="IPR058392">
    <property type="entry name" value="DUF8079"/>
</dbReference>
<dbReference type="EMBL" id="LGTL01000033">
    <property type="protein sequence ID" value="KPA73689.1"/>
    <property type="molecule type" value="Genomic_DNA"/>
</dbReference>
<name>A0A0M9FQ79_LEPPY</name>
<feature type="domain" description="PH-like" evidence="2">
    <location>
        <begin position="261"/>
        <end position="377"/>
    </location>
</feature>
<evidence type="ECO:0000313" key="4">
    <source>
        <dbReference type="Proteomes" id="UP000037923"/>
    </source>
</evidence>
<evidence type="ECO:0000313" key="3">
    <source>
        <dbReference type="EMBL" id="KPA73689.1"/>
    </source>
</evidence>
<feature type="region of interest" description="Disordered" evidence="1">
    <location>
        <begin position="374"/>
        <end position="455"/>
    </location>
</feature>
<proteinExistence type="predicted"/>
<feature type="compositionally biased region" description="Basic and acidic residues" evidence="1">
    <location>
        <begin position="422"/>
        <end position="437"/>
    </location>
</feature>
<dbReference type="GeneID" id="26909901"/>
<dbReference type="Proteomes" id="UP000037923">
    <property type="component" value="Unassembled WGS sequence"/>
</dbReference>
<accession>A0A0M9FQ79</accession>
<dbReference type="Pfam" id="PF25405">
    <property type="entry name" value="PH_30"/>
    <property type="match status" value="1"/>
</dbReference>
<organism evidence="3 4">
    <name type="scientific">Leptomonas pyrrhocoris</name>
    <name type="common">Firebug parasite</name>
    <dbReference type="NCBI Taxonomy" id="157538"/>
    <lineage>
        <taxon>Eukaryota</taxon>
        <taxon>Discoba</taxon>
        <taxon>Euglenozoa</taxon>
        <taxon>Kinetoplastea</taxon>
        <taxon>Metakinetoplastina</taxon>
        <taxon>Trypanosomatida</taxon>
        <taxon>Trypanosomatidae</taxon>
        <taxon>Leishmaniinae</taxon>
        <taxon>Leptomonas</taxon>
    </lineage>
</organism>
<dbReference type="Pfam" id="PF26290">
    <property type="entry name" value="DUF8079"/>
    <property type="match status" value="1"/>
</dbReference>
<gene>
    <name evidence="3" type="ORF">ABB37_09618</name>
</gene>
<evidence type="ECO:0000256" key="1">
    <source>
        <dbReference type="SAM" id="MobiDB-lite"/>
    </source>
</evidence>
<dbReference type="RefSeq" id="XP_015652128.1">
    <property type="nucleotide sequence ID" value="XM_015809192.1"/>
</dbReference>
<feature type="compositionally biased region" description="Low complexity" evidence="1">
    <location>
        <begin position="407"/>
        <end position="417"/>
    </location>
</feature>
<protein>
    <recommendedName>
        <fullName evidence="2">PH-like domain-containing protein</fullName>
    </recommendedName>
</protein>
<dbReference type="AlphaFoldDB" id="A0A0M9FQ79"/>
<feature type="compositionally biased region" description="Low complexity" evidence="1">
    <location>
        <begin position="382"/>
        <end position="391"/>
    </location>
</feature>
<dbReference type="OrthoDB" id="272269at2759"/>
<comment type="caution">
    <text evidence="3">The sequence shown here is derived from an EMBL/GenBank/DDBJ whole genome shotgun (WGS) entry which is preliminary data.</text>
</comment>
<reference evidence="3 4" key="1">
    <citation type="submission" date="2015-07" db="EMBL/GenBank/DDBJ databases">
        <title>High-quality genome of monoxenous trypanosomatid Leptomonas pyrrhocoris.</title>
        <authorList>
            <person name="Flegontov P."/>
            <person name="Butenko A."/>
            <person name="Firsov S."/>
            <person name="Vlcek C."/>
            <person name="Logacheva M.D."/>
            <person name="Field M."/>
            <person name="Filatov D."/>
            <person name="Flegontova O."/>
            <person name="Gerasimov E."/>
            <person name="Jackson A.P."/>
            <person name="Kelly S."/>
            <person name="Opperdoes F."/>
            <person name="O'Reilly A."/>
            <person name="Votypka J."/>
            <person name="Yurchenko V."/>
            <person name="Lukes J."/>
        </authorList>
    </citation>
    <scope>NUCLEOTIDE SEQUENCE [LARGE SCALE GENOMIC DNA]</scope>
    <source>
        <strain evidence="3">H10</strain>
    </source>
</reference>
<dbReference type="InterPro" id="IPR057419">
    <property type="entry name" value="PH-like_2_kinetoplastida"/>
</dbReference>
<sequence length="657" mass="71792">MSVLEALLNSPTDDIGECPPIQGPSDVQLVSLNLEVILNKCLYCTRLTLPLPLEVLLSIVGDAGEVQPDKVCAGLLHMAEEGTCLDLFCELTSHLLSRKAAALRLQFDVECFFKVLQLFCCSAALKDRLGGGLGKTLLGYMKDFEMHGDDYRVHRSCCSALISLLRGSPANKSRFGPECAVIAVCLENASDFFFQMQCVEVLYRLYKHRASFLTDVQASSSAAGLSPYLLRGIEELPNDSTLLLSIHQLLDNYNRDEHPDRVVAFPVLHMEVDGVAVSRATTIYFSPLLLVVLLTGSSATGGYLTIPYEHVRSVKLSKDHKLELRLYVVPAKLALVMSVEGEGRDKLLVSMTRATMHELRTSVVHQWVGERKRNAPRRVVQRVRPPALVAPHSSPSNSGLAQGTRDPSSSNAGSRPRASSRRATEEEPRGRGGRSQEEGAADDAQGGENGGEENFLSEVHRAASVKAARYREEQQAHVQRAVDAVKGELDDLRRGNARERDQYEASFREDMEVVRRSEAVLKESAAECVQALNGELDDVQALGALLKAEVDRLREKLAKSLGKSEGVEEAFLVRIKQSVDTRMREMEETLFTVASSAAGAGAAASPSPSTSVAGSSLEAVTQYITQQMQTISNAKLAPGELQREVGQPHAVKSRRLD</sequence>
<evidence type="ECO:0000259" key="2">
    <source>
        <dbReference type="Pfam" id="PF25405"/>
    </source>
</evidence>
<keyword evidence="4" id="KW-1185">Reference proteome</keyword>
<dbReference type="VEuPathDB" id="TriTrypDB:LpyrH10_33_0260"/>